<keyword evidence="4" id="KW-0503">Monooxygenase</keyword>
<dbReference type="PANTHER" id="PTHR24300:SF375">
    <property type="entry name" value="CYTOCHROME P450 FAMILY"/>
    <property type="match status" value="1"/>
</dbReference>
<dbReference type="SUPFAM" id="SSF48264">
    <property type="entry name" value="Cytochrome P450"/>
    <property type="match status" value="1"/>
</dbReference>
<dbReference type="EMBL" id="GDRN01081980">
    <property type="protein sequence ID" value="JAI61923.1"/>
    <property type="molecule type" value="Transcribed_RNA"/>
</dbReference>
<name>A0A0P4W0L7_SCYOL</name>
<dbReference type="PANTHER" id="PTHR24300">
    <property type="entry name" value="CYTOCHROME P450 508A4-RELATED"/>
    <property type="match status" value="1"/>
</dbReference>
<dbReference type="PRINTS" id="PR00463">
    <property type="entry name" value="EP450I"/>
</dbReference>
<evidence type="ECO:0008006" key="6">
    <source>
        <dbReference type="Google" id="ProtNLM"/>
    </source>
</evidence>
<dbReference type="InterPro" id="IPR001128">
    <property type="entry name" value="Cyt_P450"/>
</dbReference>
<evidence type="ECO:0000256" key="1">
    <source>
        <dbReference type="ARBA" id="ARBA00010617"/>
    </source>
</evidence>
<comment type="similarity">
    <text evidence="1">Belongs to the cytochrome P450 family.</text>
</comment>
<dbReference type="InterPro" id="IPR050182">
    <property type="entry name" value="Cytochrome_P450_fam2"/>
</dbReference>
<dbReference type="GO" id="GO:0006805">
    <property type="term" value="P:xenobiotic metabolic process"/>
    <property type="evidence" value="ECO:0007669"/>
    <property type="project" value="TreeGrafter"/>
</dbReference>
<dbReference type="InterPro" id="IPR036396">
    <property type="entry name" value="Cyt_P450_sf"/>
</dbReference>
<dbReference type="GO" id="GO:0020037">
    <property type="term" value="F:heme binding"/>
    <property type="evidence" value="ECO:0007669"/>
    <property type="project" value="InterPro"/>
</dbReference>
<organism evidence="5">
    <name type="scientific">Scylla olivacea</name>
    <name type="common">Orange mud crab</name>
    <name type="synonym">Cancer olivacea</name>
    <dbReference type="NCBI Taxonomy" id="85551"/>
    <lineage>
        <taxon>Eukaryota</taxon>
        <taxon>Metazoa</taxon>
        <taxon>Ecdysozoa</taxon>
        <taxon>Arthropoda</taxon>
        <taxon>Crustacea</taxon>
        <taxon>Multicrustacea</taxon>
        <taxon>Malacostraca</taxon>
        <taxon>Eumalacostraca</taxon>
        <taxon>Eucarida</taxon>
        <taxon>Decapoda</taxon>
        <taxon>Pleocyemata</taxon>
        <taxon>Brachyura</taxon>
        <taxon>Eubrachyura</taxon>
        <taxon>Portunoidea</taxon>
        <taxon>Portunidae</taxon>
        <taxon>Portuninae</taxon>
        <taxon>Scylla</taxon>
    </lineage>
</organism>
<keyword evidence="4" id="KW-0560">Oxidoreductase</keyword>
<evidence type="ECO:0000256" key="2">
    <source>
        <dbReference type="ARBA" id="ARBA00022723"/>
    </source>
</evidence>
<dbReference type="GO" id="GO:0005506">
    <property type="term" value="F:iron ion binding"/>
    <property type="evidence" value="ECO:0007669"/>
    <property type="project" value="InterPro"/>
</dbReference>
<dbReference type="AlphaFoldDB" id="A0A0P4W0L7"/>
<dbReference type="GO" id="GO:0016712">
    <property type="term" value="F:oxidoreductase activity, acting on paired donors, with incorporation or reduction of molecular oxygen, reduced flavin or flavoprotein as one donor, and incorporation of one atom of oxygen"/>
    <property type="evidence" value="ECO:0007669"/>
    <property type="project" value="TreeGrafter"/>
</dbReference>
<reference evidence="5" key="1">
    <citation type="submission" date="2015-09" db="EMBL/GenBank/DDBJ databases">
        <title>Scylla olivacea transcriptome.</title>
        <authorList>
            <person name="Ikhwanuddin M."/>
        </authorList>
    </citation>
    <scope>NUCLEOTIDE SEQUENCE</scope>
</reference>
<dbReference type="GO" id="GO:0006082">
    <property type="term" value="P:organic acid metabolic process"/>
    <property type="evidence" value="ECO:0007669"/>
    <property type="project" value="TreeGrafter"/>
</dbReference>
<dbReference type="InterPro" id="IPR002401">
    <property type="entry name" value="Cyt_P450_E_grp-I"/>
</dbReference>
<sequence length="125" mass="13767">MCVTGQTNNNVNLYQTKTGTHSQTLPQSPWITVCVRHKINSTKATISPIPKAVCDTTPLSSGRRSCLGESLARMEVFLFASALLQNFTFSAPEGCEVTLKVNSRLPTIRMPTDQNIVITPRTKEE</sequence>
<evidence type="ECO:0000256" key="4">
    <source>
        <dbReference type="ARBA" id="ARBA00023033"/>
    </source>
</evidence>
<evidence type="ECO:0000313" key="5">
    <source>
        <dbReference type="EMBL" id="JAI61923.1"/>
    </source>
</evidence>
<dbReference type="Gene3D" id="1.10.630.10">
    <property type="entry name" value="Cytochrome P450"/>
    <property type="match status" value="1"/>
</dbReference>
<accession>A0A0P4W0L7</accession>
<evidence type="ECO:0000256" key="3">
    <source>
        <dbReference type="ARBA" id="ARBA00023004"/>
    </source>
</evidence>
<proteinExistence type="inferred from homology"/>
<dbReference type="Pfam" id="PF00067">
    <property type="entry name" value="p450"/>
    <property type="match status" value="1"/>
</dbReference>
<keyword evidence="3" id="KW-0408">Iron</keyword>
<dbReference type="GO" id="GO:0005737">
    <property type="term" value="C:cytoplasm"/>
    <property type="evidence" value="ECO:0007669"/>
    <property type="project" value="TreeGrafter"/>
</dbReference>
<keyword evidence="2" id="KW-0479">Metal-binding</keyword>
<protein>
    <recommendedName>
        <fullName evidence="6">Cytochrome P450</fullName>
    </recommendedName>
</protein>